<protein>
    <submittedName>
        <fullName evidence="1">Transposase</fullName>
    </submittedName>
</protein>
<name>A0A5B1BIX7_MYCSI</name>
<gene>
    <name evidence="1" type="ORF">F0Q45_21285</name>
</gene>
<keyword evidence="2" id="KW-1185">Reference proteome</keyword>
<evidence type="ECO:0000313" key="2">
    <source>
        <dbReference type="Proteomes" id="UP000324701"/>
    </source>
</evidence>
<accession>A0A5B1BIX7</accession>
<proteinExistence type="predicted"/>
<dbReference type="EMBL" id="VTZN01000174">
    <property type="protein sequence ID" value="KAA1248316.1"/>
    <property type="molecule type" value="Genomic_DNA"/>
</dbReference>
<dbReference type="AlphaFoldDB" id="A0A5B1BIX7"/>
<reference evidence="1 2" key="1">
    <citation type="submission" date="2019-09" db="EMBL/GenBank/DDBJ databases">
        <title>Report of infection by Mycobacterium simiae a patient suffering from pulmonary tuberculosis.</title>
        <authorList>
            <person name="Mohanty P.S."/>
            <person name="Bansal A.K."/>
            <person name="Singh H."/>
            <person name="Sharma S."/>
            <person name="Patil S.A."/>
            <person name="Upadhaya P."/>
            <person name="Singh P.K."/>
            <person name="Kumar D."/>
            <person name="Kumar S."/>
            <person name="Singh R.K."/>
            <person name="Chaudhary B."/>
        </authorList>
    </citation>
    <scope>NUCLEOTIDE SEQUENCE [LARGE SCALE GENOMIC DNA]</scope>
    <source>
        <strain evidence="1 2">JAL-560-SIM</strain>
    </source>
</reference>
<evidence type="ECO:0000313" key="1">
    <source>
        <dbReference type="EMBL" id="KAA1248316.1"/>
    </source>
</evidence>
<comment type="caution">
    <text evidence="1">The sequence shown here is derived from an EMBL/GenBank/DDBJ whole genome shotgun (WGS) entry which is preliminary data.</text>
</comment>
<dbReference type="RefSeq" id="WP_149655822.1">
    <property type="nucleotide sequence ID" value="NZ_VTZN01000174.1"/>
</dbReference>
<sequence length="71" mass="7389">MVKVAAALTSQRCSARGHVDPKSRESQAVFPVHPLLTYRAHADVHAAQNVLAAGRARGLNADGQTACGGEP</sequence>
<dbReference type="OrthoDB" id="6230307at2"/>
<dbReference type="Proteomes" id="UP000324701">
    <property type="component" value="Unassembled WGS sequence"/>
</dbReference>
<organism evidence="1 2">
    <name type="scientific">Mycobacterium simiae</name>
    <name type="common">Mycobacterium habana</name>
    <dbReference type="NCBI Taxonomy" id="1784"/>
    <lineage>
        <taxon>Bacteria</taxon>
        <taxon>Bacillati</taxon>
        <taxon>Actinomycetota</taxon>
        <taxon>Actinomycetes</taxon>
        <taxon>Mycobacteriales</taxon>
        <taxon>Mycobacteriaceae</taxon>
        <taxon>Mycobacterium</taxon>
        <taxon>Mycobacterium simiae complex</taxon>
    </lineage>
</organism>